<evidence type="ECO:0008006" key="8">
    <source>
        <dbReference type="Google" id="ProtNLM"/>
    </source>
</evidence>
<keyword evidence="4" id="KW-0472">Membrane</keyword>
<dbReference type="InterPro" id="IPR006260">
    <property type="entry name" value="TonB/TolA_C"/>
</dbReference>
<accession>A0A1E8CGI7</accession>
<dbReference type="PANTHER" id="PTHR33446:SF2">
    <property type="entry name" value="PROTEIN TONB"/>
    <property type="match status" value="1"/>
</dbReference>
<feature type="compositionally biased region" description="Basic and acidic residues" evidence="5">
    <location>
        <begin position="68"/>
        <end position="98"/>
    </location>
</feature>
<dbReference type="AlphaFoldDB" id="A0A1E8CGI7"/>
<evidence type="ECO:0000256" key="4">
    <source>
        <dbReference type="ARBA" id="ARBA00023136"/>
    </source>
</evidence>
<dbReference type="OrthoDB" id="9779830at2"/>
<proteinExistence type="predicted"/>
<dbReference type="Proteomes" id="UP000175669">
    <property type="component" value="Unassembled WGS sequence"/>
</dbReference>
<organism evidence="6 7">
    <name type="scientific">Pseudohongiella acticola</name>
    <dbReference type="NCBI Taxonomy" id="1524254"/>
    <lineage>
        <taxon>Bacteria</taxon>
        <taxon>Pseudomonadati</taxon>
        <taxon>Pseudomonadota</taxon>
        <taxon>Gammaproteobacteria</taxon>
        <taxon>Pseudomonadales</taxon>
        <taxon>Pseudohongiellaceae</taxon>
        <taxon>Pseudohongiella</taxon>
    </lineage>
</organism>
<dbReference type="EMBL" id="MASR01000002">
    <property type="protein sequence ID" value="OFE11526.1"/>
    <property type="molecule type" value="Genomic_DNA"/>
</dbReference>
<reference evidence="7" key="1">
    <citation type="submission" date="2016-07" db="EMBL/GenBank/DDBJ databases">
        <authorList>
            <person name="Florea S."/>
            <person name="Webb J.S."/>
            <person name="Jaromczyk J."/>
            <person name="Schardl C.L."/>
        </authorList>
    </citation>
    <scope>NUCLEOTIDE SEQUENCE [LARGE SCALE GENOMIC DNA]</scope>
    <source>
        <strain evidence="7">KCTC 42131</strain>
    </source>
</reference>
<feature type="compositionally biased region" description="Low complexity" evidence="5">
    <location>
        <begin position="162"/>
        <end position="173"/>
    </location>
</feature>
<dbReference type="GO" id="GO:0031992">
    <property type="term" value="F:energy transducer activity"/>
    <property type="evidence" value="ECO:0007669"/>
    <property type="project" value="TreeGrafter"/>
</dbReference>
<feature type="compositionally biased region" description="Low complexity" evidence="5">
    <location>
        <begin position="99"/>
        <end position="112"/>
    </location>
</feature>
<dbReference type="GO" id="GO:0098797">
    <property type="term" value="C:plasma membrane protein complex"/>
    <property type="evidence" value="ECO:0007669"/>
    <property type="project" value="TreeGrafter"/>
</dbReference>
<name>A0A1E8CGI7_9GAMM</name>
<sequence>MTAFNGYPISVFLAVLLHGVVLGTLLLFQQAESEVLDVIRPPSVKALLVSENPQARNERQQQQSLQQQREREQQERAQQQREQQQREQREREQQEQARQEQLQQEQARQTQLRQERERQEQQRREEEARRLEQERREQERLEQERLEQQRQQEAERQRQQEEQAQAAAAAAGEAAETEAEITMAYTAVIHDLVQRNWSRPPSARNDMTAVVRIRLVPTGDVVDVEIVRSSGDAAFDRAAENAVRAVGRFTELQGMPPRMFERNFRSLLLTFRPEDLLN</sequence>
<evidence type="ECO:0000256" key="3">
    <source>
        <dbReference type="ARBA" id="ARBA00022989"/>
    </source>
</evidence>
<comment type="subcellular location">
    <subcellularLocation>
        <location evidence="1">Membrane</location>
        <topology evidence="1">Single-pass membrane protein</topology>
    </subcellularLocation>
</comment>
<evidence type="ECO:0000256" key="5">
    <source>
        <dbReference type="SAM" id="MobiDB-lite"/>
    </source>
</evidence>
<dbReference type="NCBIfam" id="TIGR01352">
    <property type="entry name" value="tonB_Cterm"/>
    <property type="match status" value="1"/>
</dbReference>
<feature type="compositionally biased region" description="Basic and acidic residues" evidence="5">
    <location>
        <begin position="143"/>
        <end position="161"/>
    </location>
</feature>
<evidence type="ECO:0000256" key="1">
    <source>
        <dbReference type="ARBA" id="ARBA00004167"/>
    </source>
</evidence>
<keyword evidence="2" id="KW-0812">Transmembrane</keyword>
<dbReference type="Pfam" id="PF13103">
    <property type="entry name" value="TonB_2"/>
    <property type="match status" value="1"/>
</dbReference>
<evidence type="ECO:0000313" key="7">
    <source>
        <dbReference type="Proteomes" id="UP000175669"/>
    </source>
</evidence>
<gene>
    <name evidence="6" type="ORF">PHACT_13370</name>
</gene>
<dbReference type="SUPFAM" id="SSF74653">
    <property type="entry name" value="TolA/TonB C-terminal domain"/>
    <property type="match status" value="1"/>
</dbReference>
<dbReference type="STRING" id="1524254.PHACT_13370"/>
<evidence type="ECO:0000256" key="2">
    <source>
        <dbReference type="ARBA" id="ARBA00022692"/>
    </source>
</evidence>
<keyword evidence="3" id="KW-1133">Transmembrane helix</keyword>
<feature type="region of interest" description="Disordered" evidence="5">
    <location>
        <begin position="52"/>
        <end position="120"/>
    </location>
</feature>
<evidence type="ECO:0000313" key="6">
    <source>
        <dbReference type="EMBL" id="OFE11526.1"/>
    </source>
</evidence>
<dbReference type="PANTHER" id="PTHR33446">
    <property type="entry name" value="PROTEIN TONB-RELATED"/>
    <property type="match status" value="1"/>
</dbReference>
<dbReference type="RefSeq" id="WP_070118776.1">
    <property type="nucleotide sequence ID" value="NZ_CAXATG010000005.1"/>
</dbReference>
<dbReference type="Gene3D" id="3.30.1150.10">
    <property type="match status" value="1"/>
</dbReference>
<comment type="caution">
    <text evidence="6">The sequence shown here is derived from an EMBL/GenBank/DDBJ whole genome shotgun (WGS) entry which is preliminary data.</text>
</comment>
<protein>
    <recommendedName>
        <fullName evidence="8">Protein TolA</fullName>
    </recommendedName>
</protein>
<dbReference type="InterPro" id="IPR051045">
    <property type="entry name" value="TonB-dependent_transducer"/>
</dbReference>
<feature type="region of interest" description="Disordered" evidence="5">
    <location>
        <begin position="143"/>
        <end position="173"/>
    </location>
</feature>
<keyword evidence="7" id="KW-1185">Reference proteome</keyword>